<feature type="region of interest" description="Disordered" evidence="1">
    <location>
        <begin position="1"/>
        <end position="39"/>
    </location>
</feature>
<organism evidence="2 3">
    <name type="scientific">Plakobranchus ocellatus</name>
    <dbReference type="NCBI Taxonomy" id="259542"/>
    <lineage>
        <taxon>Eukaryota</taxon>
        <taxon>Metazoa</taxon>
        <taxon>Spiralia</taxon>
        <taxon>Lophotrochozoa</taxon>
        <taxon>Mollusca</taxon>
        <taxon>Gastropoda</taxon>
        <taxon>Heterobranchia</taxon>
        <taxon>Euthyneura</taxon>
        <taxon>Panpulmonata</taxon>
        <taxon>Sacoglossa</taxon>
        <taxon>Placobranchoidea</taxon>
        <taxon>Plakobranchidae</taxon>
        <taxon>Plakobranchus</taxon>
    </lineage>
</organism>
<reference evidence="2 3" key="1">
    <citation type="journal article" date="2021" name="Elife">
        <title>Chloroplast acquisition without the gene transfer in kleptoplastic sea slugs, Plakobranchus ocellatus.</title>
        <authorList>
            <person name="Maeda T."/>
            <person name="Takahashi S."/>
            <person name="Yoshida T."/>
            <person name="Shimamura S."/>
            <person name="Takaki Y."/>
            <person name="Nagai Y."/>
            <person name="Toyoda A."/>
            <person name="Suzuki Y."/>
            <person name="Arimoto A."/>
            <person name="Ishii H."/>
            <person name="Satoh N."/>
            <person name="Nishiyama T."/>
            <person name="Hasebe M."/>
            <person name="Maruyama T."/>
            <person name="Minagawa J."/>
            <person name="Obokata J."/>
            <person name="Shigenobu S."/>
        </authorList>
    </citation>
    <scope>NUCLEOTIDE SEQUENCE [LARGE SCALE GENOMIC DNA]</scope>
</reference>
<keyword evidence="3" id="KW-1185">Reference proteome</keyword>
<gene>
    <name evidence="2" type="ORF">PoB_000076200</name>
</gene>
<feature type="compositionally biased region" description="Basic and acidic residues" evidence="1">
    <location>
        <begin position="71"/>
        <end position="81"/>
    </location>
</feature>
<accession>A0AAV3XWN0</accession>
<evidence type="ECO:0000256" key="1">
    <source>
        <dbReference type="SAM" id="MobiDB-lite"/>
    </source>
</evidence>
<evidence type="ECO:0000313" key="3">
    <source>
        <dbReference type="Proteomes" id="UP000735302"/>
    </source>
</evidence>
<feature type="region of interest" description="Disordered" evidence="1">
    <location>
        <begin position="54"/>
        <end position="81"/>
    </location>
</feature>
<feature type="compositionally biased region" description="Polar residues" evidence="1">
    <location>
        <begin position="10"/>
        <end position="30"/>
    </location>
</feature>
<proteinExistence type="predicted"/>
<dbReference type="AlphaFoldDB" id="A0AAV3XWN0"/>
<comment type="caution">
    <text evidence="2">The sequence shown here is derived from an EMBL/GenBank/DDBJ whole genome shotgun (WGS) entry which is preliminary data.</text>
</comment>
<name>A0AAV3XWN0_9GAST</name>
<dbReference type="EMBL" id="BLXT01000063">
    <property type="protein sequence ID" value="GFN74256.1"/>
    <property type="molecule type" value="Genomic_DNA"/>
</dbReference>
<protein>
    <submittedName>
        <fullName evidence="2">Uncharacterized protein</fullName>
    </submittedName>
</protein>
<dbReference type="Proteomes" id="UP000735302">
    <property type="component" value="Unassembled WGS sequence"/>
</dbReference>
<evidence type="ECO:0000313" key="2">
    <source>
        <dbReference type="EMBL" id="GFN74256.1"/>
    </source>
</evidence>
<sequence length="81" mass="9205">MSDSHDCWAVTTSTSRIQPSPVTGRTSRQTMRPHCGSGPLNYLQHRKEWWMEVGDSRERSREDDSAGNEAGRGDKSKVERK</sequence>
<feature type="compositionally biased region" description="Basic and acidic residues" evidence="1">
    <location>
        <begin position="54"/>
        <end position="64"/>
    </location>
</feature>